<reference evidence="2" key="1">
    <citation type="journal article" date="2020" name="mSystems">
        <title>Genome- and Community-Level Interaction Insights into Carbon Utilization and Element Cycling Functions of Hydrothermarchaeota in Hydrothermal Sediment.</title>
        <authorList>
            <person name="Zhou Z."/>
            <person name="Liu Y."/>
            <person name="Xu W."/>
            <person name="Pan J."/>
            <person name="Luo Z.H."/>
            <person name="Li M."/>
        </authorList>
    </citation>
    <scope>NUCLEOTIDE SEQUENCE [LARGE SCALE GENOMIC DNA]</scope>
    <source>
        <strain evidence="2">SpSt-143</strain>
    </source>
</reference>
<keyword evidence="2" id="KW-0808">Transferase</keyword>
<proteinExistence type="predicted"/>
<dbReference type="Gene3D" id="3.90.550.10">
    <property type="entry name" value="Spore Coat Polysaccharide Biosynthesis Protein SpsA, Chain A"/>
    <property type="match status" value="1"/>
</dbReference>
<comment type="caution">
    <text evidence="2">The sequence shown here is derived from an EMBL/GenBank/DDBJ whole genome shotgun (WGS) entry which is preliminary data.</text>
</comment>
<dbReference type="SUPFAM" id="SSF53448">
    <property type="entry name" value="Nucleotide-diphospho-sugar transferases"/>
    <property type="match status" value="1"/>
</dbReference>
<dbReference type="AlphaFoldDB" id="A0A7V2AZR9"/>
<sequence>MSLPVTAVVIHYQTPDLVDLAVRSFRQCYPEVPLLIVDNGSQDHSRQVIEALITTVGGPTQALWMPRNLYHGPAMHRAMEEVDTPYVYFFDSDTETHRGGFLEPMIAALEADPMAYGAGRVVTVDRRRGFRKPEGMPVLATPYMLLRRVLYFRLPPFIHHGLPTIENFRAAEQAGYHLLPFPIETYVHHLGRGTAGRYGYGLGWRSRLAYLLERLGL</sequence>
<dbReference type="InterPro" id="IPR029044">
    <property type="entry name" value="Nucleotide-diphossugar_trans"/>
</dbReference>
<evidence type="ECO:0000313" key="2">
    <source>
        <dbReference type="EMBL" id="HER95623.1"/>
    </source>
</evidence>
<dbReference type="CDD" id="cd00761">
    <property type="entry name" value="Glyco_tranf_GTA_type"/>
    <property type="match status" value="1"/>
</dbReference>
<organism evidence="2">
    <name type="scientific">Rhodothermus marinus</name>
    <name type="common">Rhodothermus obamensis</name>
    <dbReference type="NCBI Taxonomy" id="29549"/>
    <lineage>
        <taxon>Bacteria</taxon>
        <taxon>Pseudomonadati</taxon>
        <taxon>Rhodothermota</taxon>
        <taxon>Rhodothermia</taxon>
        <taxon>Rhodothermales</taxon>
        <taxon>Rhodothermaceae</taxon>
        <taxon>Rhodothermus</taxon>
    </lineage>
</organism>
<gene>
    <name evidence="2" type="ORF">ENO59_03775</name>
</gene>
<dbReference type="InterPro" id="IPR001173">
    <property type="entry name" value="Glyco_trans_2-like"/>
</dbReference>
<dbReference type="Pfam" id="PF00535">
    <property type="entry name" value="Glycos_transf_2"/>
    <property type="match status" value="1"/>
</dbReference>
<accession>A0A7V2AZR9</accession>
<protein>
    <submittedName>
        <fullName evidence="2">Glycosyltransferase family 2 protein</fullName>
    </submittedName>
</protein>
<dbReference type="GO" id="GO:0016740">
    <property type="term" value="F:transferase activity"/>
    <property type="evidence" value="ECO:0007669"/>
    <property type="project" value="UniProtKB-KW"/>
</dbReference>
<evidence type="ECO:0000259" key="1">
    <source>
        <dbReference type="Pfam" id="PF00535"/>
    </source>
</evidence>
<feature type="domain" description="Glycosyltransferase 2-like" evidence="1">
    <location>
        <begin position="7"/>
        <end position="156"/>
    </location>
</feature>
<dbReference type="EMBL" id="DSGB01000004">
    <property type="protein sequence ID" value="HER95623.1"/>
    <property type="molecule type" value="Genomic_DNA"/>
</dbReference>
<name>A0A7V2AZR9_RHOMR</name>